<organism evidence="5 6">
    <name type="scientific">Basidiobolus meristosporus CBS 931.73</name>
    <dbReference type="NCBI Taxonomy" id="1314790"/>
    <lineage>
        <taxon>Eukaryota</taxon>
        <taxon>Fungi</taxon>
        <taxon>Fungi incertae sedis</taxon>
        <taxon>Zoopagomycota</taxon>
        <taxon>Entomophthoromycotina</taxon>
        <taxon>Basidiobolomycetes</taxon>
        <taxon>Basidiobolales</taxon>
        <taxon>Basidiobolaceae</taxon>
        <taxon>Basidiobolus</taxon>
    </lineage>
</organism>
<dbReference type="InterPro" id="IPR020946">
    <property type="entry name" value="Flavin_mOase-like"/>
</dbReference>
<evidence type="ECO:0000256" key="1">
    <source>
        <dbReference type="ARBA" id="ARBA00010139"/>
    </source>
</evidence>
<keyword evidence="4" id="KW-0560">Oxidoreductase</keyword>
<dbReference type="SUPFAM" id="SSF51905">
    <property type="entry name" value="FAD/NAD(P)-binding domain"/>
    <property type="match status" value="1"/>
</dbReference>
<gene>
    <name evidence="5" type="ORF">K493DRAFT_332396</name>
</gene>
<evidence type="ECO:0000256" key="4">
    <source>
        <dbReference type="ARBA" id="ARBA00023002"/>
    </source>
</evidence>
<sequence length="494" mass="56092">MPTKKYSDGTTPQIAILGGGVSGMCIAIQLKRTLGLDSFTIYESGDDLGGTWLANKYPGCACDVPSHVYSFSFEPNPDWSEKFSQGPEILNYCRKVAKKYNLYQYTKLRTNVKSASWDKEAQLWRIKIQERDGDEREVSANIIVSGVGVLRTPAIPETFTNFKGPYIHSAQWDSEFDVEGKDVAIIGNGASAIQIIPEIVNKVKNLYVYQRTPTWIIPRNNYRYNGVVRWIFRYVPFVRRVYRWFLFLSLEMLFGITQPGTWISRMGARWGLLHLKNQVTDLNKRSLLTPHYAMGCKRVVVSDDYFPALNQPHVHIETSPITGIEGQSILTESNKQTVDAMILATGFRVQDFLAPLKVYGKEGNEISEVWQSAPKSYLGIMTAEFPNMFMLLGPNTGLGHNSVLFMIECQANYTVKMVSEMMKRNCRSAEVKKSAQEQFDSKVQKELSHSVWATGCRSWYKNSDGVITALWSGNCIDYWRATRSLKVSDIQFVK</sequence>
<protein>
    <submittedName>
        <fullName evidence="5">Putative flavo protein</fullName>
    </submittedName>
</protein>
<name>A0A1Y1ZDH8_9FUNG</name>
<reference evidence="5 6" key="1">
    <citation type="submission" date="2016-07" db="EMBL/GenBank/DDBJ databases">
        <title>Pervasive Adenine N6-methylation of Active Genes in Fungi.</title>
        <authorList>
            <consortium name="DOE Joint Genome Institute"/>
            <person name="Mondo S.J."/>
            <person name="Dannebaum R.O."/>
            <person name="Kuo R.C."/>
            <person name="Labutti K."/>
            <person name="Haridas S."/>
            <person name="Kuo A."/>
            <person name="Salamov A."/>
            <person name="Ahrendt S.R."/>
            <person name="Lipzen A."/>
            <person name="Sullivan W."/>
            <person name="Andreopoulos W.B."/>
            <person name="Clum A."/>
            <person name="Lindquist E."/>
            <person name="Daum C."/>
            <person name="Ramamoorthy G.K."/>
            <person name="Gryganskyi A."/>
            <person name="Culley D."/>
            <person name="Magnuson J.K."/>
            <person name="James T.Y."/>
            <person name="O'Malley M.A."/>
            <person name="Stajich J.E."/>
            <person name="Spatafora J.W."/>
            <person name="Visel A."/>
            <person name="Grigoriev I.V."/>
        </authorList>
    </citation>
    <scope>NUCLEOTIDE SEQUENCE [LARGE SCALE GENOMIC DNA]</scope>
    <source>
        <strain evidence="5 6">CBS 931.73</strain>
    </source>
</reference>
<dbReference type="PANTHER" id="PTHR42877">
    <property type="entry name" value="L-ORNITHINE N(5)-MONOOXYGENASE-RELATED"/>
    <property type="match status" value="1"/>
</dbReference>
<comment type="caution">
    <text evidence="5">The sequence shown here is derived from an EMBL/GenBank/DDBJ whole genome shotgun (WGS) entry which is preliminary data.</text>
</comment>
<dbReference type="OrthoDB" id="74360at2759"/>
<dbReference type="STRING" id="1314790.A0A1Y1ZDH8"/>
<dbReference type="InterPro" id="IPR036188">
    <property type="entry name" value="FAD/NAD-bd_sf"/>
</dbReference>
<dbReference type="EMBL" id="MCFE01000002">
    <property type="protein sequence ID" value="ORY08256.1"/>
    <property type="molecule type" value="Genomic_DNA"/>
</dbReference>
<accession>A0A1Y1ZDH8</accession>
<dbReference type="InterPro" id="IPR051209">
    <property type="entry name" value="FAD-bind_Monooxygenase_sf"/>
</dbReference>
<comment type="similarity">
    <text evidence="1">Belongs to the FAD-binding monooxygenase family.</text>
</comment>
<keyword evidence="3" id="KW-0274">FAD</keyword>
<dbReference type="Gene3D" id="3.50.50.60">
    <property type="entry name" value="FAD/NAD(P)-binding domain"/>
    <property type="match status" value="2"/>
</dbReference>
<evidence type="ECO:0000256" key="2">
    <source>
        <dbReference type="ARBA" id="ARBA00022630"/>
    </source>
</evidence>
<dbReference type="AlphaFoldDB" id="A0A1Y1ZDH8"/>
<evidence type="ECO:0000256" key="3">
    <source>
        <dbReference type="ARBA" id="ARBA00022827"/>
    </source>
</evidence>
<keyword evidence="2" id="KW-0285">Flavoprotein</keyword>
<dbReference type="Proteomes" id="UP000193498">
    <property type="component" value="Unassembled WGS sequence"/>
</dbReference>
<evidence type="ECO:0000313" key="6">
    <source>
        <dbReference type="Proteomes" id="UP000193498"/>
    </source>
</evidence>
<keyword evidence="6" id="KW-1185">Reference proteome</keyword>
<dbReference type="Pfam" id="PF00743">
    <property type="entry name" value="FMO-like"/>
    <property type="match status" value="1"/>
</dbReference>
<proteinExistence type="inferred from homology"/>
<dbReference type="PANTHER" id="PTHR42877:SF4">
    <property type="entry name" value="FAD_NAD(P)-BINDING DOMAIN-CONTAINING PROTEIN-RELATED"/>
    <property type="match status" value="1"/>
</dbReference>
<dbReference type="GO" id="GO:0050660">
    <property type="term" value="F:flavin adenine dinucleotide binding"/>
    <property type="evidence" value="ECO:0007669"/>
    <property type="project" value="InterPro"/>
</dbReference>
<dbReference type="GO" id="GO:0050661">
    <property type="term" value="F:NADP binding"/>
    <property type="evidence" value="ECO:0007669"/>
    <property type="project" value="InterPro"/>
</dbReference>
<evidence type="ECO:0000313" key="5">
    <source>
        <dbReference type="EMBL" id="ORY08256.1"/>
    </source>
</evidence>
<dbReference type="InParanoid" id="A0A1Y1ZDH8"/>
<dbReference type="GO" id="GO:0004499">
    <property type="term" value="F:N,N-dimethylaniline monooxygenase activity"/>
    <property type="evidence" value="ECO:0007669"/>
    <property type="project" value="InterPro"/>
</dbReference>